<keyword evidence="2" id="KW-0285">Flavoprotein</keyword>
<dbReference type="GO" id="GO:0050661">
    <property type="term" value="F:NADP binding"/>
    <property type="evidence" value="ECO:0007669"/>
    <property type="project" value="InterPro"/>
</dbReference>
<name>A0AAJ3NK73_9MYCO</name>
<dbReference type="InterPro" id="IPR044152">
    <property type="entry name" value="YqjM-like"/>
</dbReference>
<dbReference type="RefSeq" id="WP_158090770.1">
    <property type="nucleotide sequence ID" value="NZ_AP022573.1"/>
</dbReference>
<organism evidence="7 8">
    <name type="scientific">Mycobacterium saskatchewanense</name>
    <dbReference type="NCBI Taxonomy" id="220927"/>
    <lineage>
        <taxon>Bacteria</taxon>
        <taxon>Bacillati</taxon>
        <taxon>Actinomycetota</taxon>
        <taxon>Actinomycetes</taxon>
        <taxon>Mycobacteriales</taxon>
        <taxon>Mycobacteriaceae</taxon>
        <taxon>Mycobacterium</taxon>
        <taxon>Mycobacterium simiae complex</taxon>
    </lineage>
</organism>
<evidence type="ECO:0000259" key="6">
    <source>
        <dbReference type="Pfam" id="PF00724"/>
    </source>
</evidence>
<keyword evidence="3" id="KW-0288">FMN</keyword>
<dbReference type="PANTHER" id="PTHR43303">
    <property type="entry name" value="NADPH DEHYDROGENASE C23G7.10C-RELATED"/>
    <property type="match status" value="1"/>
</dbReference>
<comment type="cofactor">
    <cofactor evidence="1">
        <name>FMN</name>
        <dbReference type="ChEBI" id="CHEBI:58210"/>
    </cofactor>
</comment>
<evidence type="ECO:0000313" key="8">
    <source>
        <dbReference type="Proteomes" id="UP000193387"/>
    </source>
</evidence>
<dbReference type="Pfam" id="PF00724">
    <property type="entry name" value="Oxidored_FMN"/>
    <property type="match status" value="1"/>
</dbReference>
<evidence type="ECO:0000256" key="5">
    <source>
        <dbReference type="ARBA" id="ARBA00023002"/>
    </source>
</evidence>
<dbReference type="SUPFAM" id="SSF51395">
    <property type="entry name" value="FMN-linked oxidoreductases"/>
    <property type="match status" value="1"/>
</dbReference>
<comment type="caution">
    <text evidence="7">The sequence shown here is derived from an EMBL/GenBank/DDBJ whole genome shotgun (WGS) entry which is preliminary data.</text>
</comment>
<evidence type="ECO:0000313" key="7">
    <source>
        <dbReference type="EMBL" id="ORW64091.1"/>
    </source>
</evidence>
<dbReference type="InterPro" id="IPR001155">
    <property type="entry name" value="OxRdtase_FMN_N"/>
</dbReference>
<keyword evidence="8" id="KW-1185">Reference proteome</keyword>
<evidence type="ECO:0000256" key="1">
    <source>
        <dbReference type="ARBA" id="ARBA00001917"/>
    </source>
</evidence>
<evidence type="ECO:0000256" key="4">
    <source>
        <dbReference type="ARBA" id="ARBA00022857"/>
    </source>
</evidence>
<dbReference type="Gene3D" id="3.20.20.70">
    <property type="entry name" value="Aldolase class I"/>
    <property type="match status" value="1"/>
</dbReference>
<dbReference type="GO" id="GO:0010181">
    <property type="term" value="F:FMN binding"/>
    <property type="evidence" value="ECO:0007669"/>
    <property type="project" value="InterPro"/>
</dbReference>
<evidence type="ECO:0000256" key="3">
    <source>
        <dbReference type="ARBA" id="ARBA00022643"/>
    </source>
</evidence>
<feature type="domain" description="NADH:flavin oxidoreductase/NADH oxidase N-terminal" evidence="6">
    <location>
        <begin position="2"/>
        <end position="324"/>
    </location>
</feature>
<accession>A0AAJ3NK73</accession>
<gene>
    <name evidence="7" type="ORF">AWC23_25900</name>
</gene>
<dbReference type="EMBL" id="LQPR01000084">
    <property type="protein sequence ID" value="ORW64091.1"/>
    <property type="molecule type" value="Genomic_DNA"/>
</dbReference>
<protein>
    <recommendedName>
        <fullName evidence="6">NADH:flavin oxidoreductase/NADH oxidase N-terminal domain-containing protein</fullName>
    </recommendedName>
</protein>
<dbReference type="GO" id="GO:0003959">
    <property type="term" value="F:NADPH dehydrogenase activity"/>
    <property type="evidence" value="ECO:0007669"/>
    <property type="project" value="InterPro"/>
</dbReference>
<keyword evidence="4" id="KW-0521">NADP</keyword>
<reference evidence="7 8" key="1">
    <citation type="submission" date="2016-01" db="EMBL/GenBank/DDBJ databases">
        <title>The new phylogeny of the genus Mycobacterium.</title>
        <authorList>
            <person name="Tarcisio F."/>
            <person name="Conor M."/>
            <person name="Antonella G."/>
            <person name="Elisabetta G."/>
            <person name="Giulia F.S."/>
            <person name="Sara T."/>
            <person name="Anna F."/>
            <person name="Clotilde B."/>
            <person name="Roberto B."/>
            <person name="Veronica D.S."/>
            <person name="Fabio R."/>
            <person name="Monica P."/>
            <person name="Olivier J."/>
            <person name="Enrico T."/>
            <person name="Nicola S."/>
        </authorList>
    </citation>
    <scope>NUCLEOTIDE SEQUENCE [LARGE SCALE GENOMIC DNA]</scope>
    <source>
        <strain evidence="7 8">DSM 44616</strain>
    </source>
</reference>
<dbReference type="PANTHER" id="PTHR43303:SF4">
    <property type="entry name" value="NADPH DEHYDROGENASE C23G7.10C-RELATED"/>
    <property type="match status" value="1"/>
</dbReference>
<dbReference type="Proteomes" id="UP000193387">
    <property type="component" value="Unassembled WGS sequence"/>
</dbReference>
<evidence type="ECO:0000256" key="2">
    <source>
        <dbReference type="ARBA" id="ARBA00022630"/>
    </source>
</evidence>
<dbReference type="AlphaFoldDB" id="A0AAJ3NK73"/>
<keyword evidence="5" id="KW-0560">Oxidoreductase</keyword>
<dbReference type="InterPro" id="IPR013785">
    <property type="entry name" value="Aldolase_TIM"/>
</dbReference>
<proteinExistence type="predicted"/>
<sequence>MLLDPLIIRGLELPNRVMMAPMSQRAADTAGRAGDWHMVHYGSRAIGGVGLVMLEDSAVAPAGRGHSRALGLYDDEQAEALSRIVEFCHTQGTKVGVQLGHAGRKAYADESEPLVPVVGATGKPFSPDGHVPRKLSDEQIRVLVRDFAAAAERARRVGVDVIEIHAAHGYLIHEFLSPLTNTRSGPFGGNPAGRSRFLHEVVEAVRAACGADMPMFVRLAVEDLAPNGWTLDDSAVVINQLGEAGCDLIAPIAGGAVMGSSMFEHPVDFLGLASDVRARTGMATAASGGIADAASATRALTESRCDIVAIGRLLLHNPFWVASLGEDTEG</sequence>